<evidence type="ECO:0000259" key="2">
    <source>
        <dbReference type="PROSITE" id="PS50883"/>
    </source>
</evidence>
<dbReference type="InterPro" id="IPR000160">
    <property type="entry name" value="GGDEF_dom"/>
</dbReference>
<protein>
    <submittedName>
        <fullName evidence="4">Diguanylate cyclase/phosphodiesterase</fullName>
    </submittedName>
</protein>
<dbReference type="Gene3D" id="3.30.70.270">
    <property type="match status" value="1"/>
</dbReference>
<dbReference type="Pfam" id="PF00990">
    <property type="entry name" value="GGDEF"/>
    <property type="match status" value="1"/>
</dbReference>
<name>A0A099KCM4_COLPS</name>
<comment type="caution">
    <text evidence="4">The sequence shown here is derived from an EMBL/GenBank/DDBJ whole genome shotgun (WGS) entry which is preliminary data.</text>
</comment>
<organism evidence="4 5">
    <name type="scientific">Colwellia psychrerythraea</name>
    <name type="common">Vibrio psychroerythus</name>
    <dbReference type="NCBI Taxonomy" id="28229"/>
    <lineage>
        <taxon>Bacteria</taxon>
        <taxon>Pseudomonadati</taxon>
        <taxon>Pseudomonadota</taxon>
        <taxon>Gammaproteobacteria</taxon>
        <taxon>Alteromonadales</taxon>
        <taxon>Colwelliaceae</taxon>
        <taxon>Colwellia</taxon>
    </lineage>
</organism>
<dbReference type="OrthoDB" id="5894408at2"/>
<dbReference type="PANTHER" id="PTHR33121:SF79">
    <property type="entry name" value="CYCLIC DI-GMP PHOSPHODIESTERASE PDED-RELATED"/>
    <property type="match status" value="1"/>
</dbReference>
<dbReference type="CDD" id="cd01948">
    <property type="entry name" value="EAL"/>
    <property type="match status" value="1"/>
</dbReference>
<dbReference type="PROSITE" id="PS50887">
    <property type="entry name" value="GGDEF"/>
    <property type="match status" value="1"/>
</dbReference>
<evidence type="ECO:0000259" key="3">
    <source>
        <dbReference type="PROSITE" id="PS50887"/>
    </source>
</evidence>
<evidence type="ECO:0000256" key="1">
    <source>
        <dbReference type="SAM" id="Phobius"/>
    </source>
</evidence>
<dbReference type="SUPFAM" id="SSF141868">
    <property type="entry name" value="EAL domain-like"/>
    <property type="match status" value="1"/>
</dbReference>
<dbReference type="InterPro" id="IPR001633">
    <property type="entry name" value="EAL_dom"/>
</dbReference>
<dbReference type="EMBL" id="JQEC01000071">
    <property type="protein sequence ID" value="KGJ87787.1"/>
    <property type="molecule type" value="Genomic_DNA"/>
</dbReference>
<dbReference type="Pfam" id="PF00563">
    <property type="entry name" value="EAL"/>
    <property type="match status" value="1"/>
</dbReference>
<dbReference type="SMART" id="SM00267">
    <property type="entry name" value="GGDEF"/>
    <property type="match status" value="1"/>
</dbReference>
<dbReference type="PANTHER" id="PTHR33121">
    <property type="entry name" value="CYCLIC DI-GMP PHOSPHODIESTERASE PDEF"/>
    <property type="match status" value="1"/>
</dbReference>
<accession>A0A099KCM4</accession>
<dbReference type="GO" id="GO:0071111">
    <property type="term" value="F:cyclic-guanylate-specific phosphodiesterase activity"/>
    <property type="evidence" value="ECO:0007669"/>
    <property type="project" value="InterPro"/>
</dbReference>
<dbReference type="AlphaFoldDB" id="A0A099KCM4"/>
<evidence type="ECO:0000313" key="4">
    <source>
        <dbReference type="EMBL" id="KGJ87787.1"/>
    </source>
</evidence>
<dbReference type="InterPro" id="IPR035919">
    <property type="entry name" value="EAL_sf"/>
</dbReference>
<dbReference type="InterPro" id="IPR050706">
    <property type="entry name" value="Cyclic-di-GMP_PDE-like"/>
</dbReference>
<dbReference type="InterPro" id="IPR029787">
    <property type="entry name" value="Nucleotide_cyclase"/>
</dbReference>
<dbReference type="Gene3D" id="3.20.20.450">
    <property type="entry name" value="EAL domain"/>
    <property type="match status" value="1"/>
</dbReference>
<gene>
    <name evidence="4" type="ORF">GAB14E_4465</name>
</gene>
<evidence type="ECO:0000313" key="5">
    <source>
        <dbReference type="Proteomes" id="UP000029868"/>
    </source>
</evidence>
<feature type="transmembrane region" description="Helical" evidence="1">
    <location>
        <begin position="12"/>
        <end position="34"/>
    </location>
</feature>
<keyword evidence="1" id="KW-0812">Transmembrane</keyword>
<dbReference type="PROSITE" id="PS50883">
    <property type="entry name" value="EAL"/>
    <property type="match status" value="1"/>
</dbReference>
<dbReference type="PATRIC" id="fig|28229.3.peg.4448"/>
<dbReference type="SMART" id="SM00052">
    <property type="entry name" value="EAL"/>
    <property type="match status" value="1"/>
</dbReference>
<feature type="transmembrane region" description="Helical" evidence="1">
    <location>
        <begin position="127"/>
        <end position="148"/>
    </location>
</feature>
<dbReference type="Proteomes" id="UP000029868">
    <property type="component" value="Unassembled WGS sequence"/>
</dbReference>
<feature type="domain" description="EAL" evidence="2">
    <location>
        <begin position="394"/>
        <end position="634"/>
    </location>
</feature>
<dbReference type="SUPFAM" id="SSF55073">
    <property type="entry name" value="Nucleotide cyclase"/>
    <property type="match status" value="1"/>
</dbReference>
<dbReference type="InterPro" id="IPR043128">
    <property type="entry name" value="Rev_trsase/Diguanyl_cyclase"/>
</dbReference>
<keyword evidence="1" id="KW-1133">Transmembrane helix</keyword>
<reference evidence="4 5" key="1">
    <citation type="submission" date="2014-08" db="EMBL/GenBank/DDBJ databases">
        <title>Genomic and Phenotypic Diversity of Colwellia psychrerythraea strains from Disparate Marine Basins.</title>
        <authorList>
            <person name="Techtmann S.M."/>
            <person name="Stelling S.C."/>
            <person name="Utturkar S.M."/>
            <person name="Alshibli N."/>
            <person name="Harris A."/>
            <person name="Brown S.D."/>
            <person name="Hazen T.C."/>
        </authorList>
    </citation>
    <scope>NUCLEOTIDE SEQUENCE [LARGE SCALE GENOMIC DNA]</scope>
    <source>
        <strain evidence="4 5">GAB14E</strain>
    </source>
</reference>
<keyword evidence="1" id="KW-0472">Membrane</keyword>
<proteinExistence type="predicted"/>
<sequence>MYKFSKLFIKNILFALIFIMALAVITFLLLSTYIDNKTQEHQQSIQAISQQLASNDVSIEEMASKLAAILTASTDYQTLIIKNNSKILFNYKNNQVQPLDFGFTKRKTTSAGRLNLQVQYQLNFTTIFNFLSQLFMGIVALCVVFVFISAKLNYKLQTVIFGIISKQISNELAKINNADFITNENGNDQLLDIPALQDGIAEIRSMMTEQFKNTTSLEIEAHVDTLTGIENRNRFVQFYENNIVKDSPVKFGVLLITRCSELQTINQVHGYNSGDNYIIKVADIIKSALSTRPAGKIFRLNSSDFATILPNEQLRFAEDYAKELTLKFNDYQQVNELESVAFTGLVYFDKSKPLGELLALADTGVSVAQTQKTNSWYSQTDVNILTDNSANFGSQNWRQEIDSVLDGGRINLLVQPIQPSGRNNKVYGEILARFLNANDDMLPTATFIAMAEKLDKIIDVDRLIIETVIKEITSKNMLDSSYGINISARSINDEHFMIWLERKLLREPAAAPRLVFEISELGLQQNIKTAKRLVDMLHRVGSRVTVERFGVGLTSFKFFRDLTPDYIKMDSSYTRDIDDDKNNQYFLRLMVDLAHRLGINVLAESVESQEEKHTLEKLFIDGCQGYYVGKPSQL</sequence>
<feature type="domain" description="GGDEF" evidence="3">
    <location>
        <begin position="250"/>
        <end position="381"/>
    </location>
</feature>